<dbReference type="SUPFAM" id="SSF54427">
    <property type="entry name" value="NTF2-like"/>
    <property type="match status" value="1"/>
</dbReference>
<dbReference type="InterPro" id="IPR032710">
    <property type="entry name" value="NTF2-like_dom_sf"/>
</dbReference>
<dbReference type="RefSeq" id="WP_252662719.1">
    <property type="nucleotide sequence ID" value="NZ_CP098611.1"/>
</dbReference>
<keyword evidence="2" id="KW-1185">Reference proteome</keyword>
<gene>
    <name evidence="1" type="ORF">NEA10_18025</name>
</gene>
<accession>A0ABY5ANV9</accession>
<dbReference type="Gene3D" id="3.10.450.50">
    <property type="match status" value="1"/>
</dbReference>
<dbReference type="Proteomes" id="UP001056708">
    <property type="component" value="Chromosome"/>
</dbReference>
<protein>
    <submittedName>
        <fullName evidence="1">Nuclear transport factor 2 family protein</fullName>
    </submittedName>
</protein>
<proteinExistence type="predicted"/>
<name>A0ABY5ANV9_9CYAN</name>
<evidence type="ECO:0000313" key="2">
    <source>
        <dbReference type="Proteomes" id="UP001056708"/>
    </source>
</evidence>
<dbReference type="EMBL" id="CP098611">
    <property type="protein sequence ID" value="USR90695.1"/>
    <property type="molecule type" value="Genomic_DNA"/>
</dbReference>
<sequence length="136" mass="14888">MTITTCQTAILPDLNVPVVIGYFQSLNAGDCQQTAQHFAPYGELHPPFQGGIVGVEAIQAYLEAEAQGLTCFPEQATVQTAGDGCQLVQVRGHVKTPYFSVPVTWTFNLNSHSQIERVEIRLLASPEQLLELQQFA</sequence>
<organism evidence="1 2">
    <name type="scientific">Phormidium yuhuli AB48</name>
    <dbReference type="NCBI Taxonomy" id="2940671"/>
    <lineage>
        <taxon>Bacteria</taxon>
        <taxon>Bacillati</taxon>
        <taxon>Cyanobacteriota</taxon>
        <taxon>Cyanophyceae</taxon>
        <taxon>Oscillatoriophycideae</taxon>
        <taxon>Oscillatoriales</taxon>
        <taxon>Oscillatoriaceae</taxon>
        <taxon>Phormidium</taxon>
        <taxon>Phormidium yuhuli</taxon>
    </lineage>
</organism>
<evidence type="ECO:0000313" key="1">
    <source>
        <dbReference type="EMBL" id="USR90695.1"/>
    </source>
</evidence>
<reference evidence="1" key="1">
    <citation type="submission" date="2022-06" db="EMBL/GenBank/DDBJ databases">
        <title>Genome sequence of Phormidium yuhuli AB48 isolated from an industrial photobioreactor environment.</title>
        <authorList>
            <person name="Qiu Y."/>
            <person name="Noonan A.J.C."/>
            <person name="Dofher K."/>
            <person name="Koch M."/>
            <person name="Kieft B."/>
            <person name="Lin X."/>
            <person name="Ziels R.M."/>
            <person name="Hallam S.J."/>
        </authorList>
    </citation>
    <scope>NUCLEOTIDE SEQUENCE</scope>
    <source>
        <strain evidence="1">AB48</strain>
    </source>
</reference>